<dbReference type="Gene3D" id="3.40.605.10">
    <property type="entry name" value="Aldehyde Dehydrogenase, Chain A, domain 1"/>
    <property type="match status" value="1"/>
</dbReference>
<feature type="binding site" description="covalent" evidence="10">
    <location>
        <position position="303"/>
    </location>
    <ligand>
        <name>NAD(+)</name>
        <dbReference type="ChEBI" id="CHEBI:57540"/>
    </ligand>
</feature>
<dbReference type="PROSITE" id="PS00687">
    <property type="entry name" value="ALDEHYDE_DEHYDR_GLU"/>
    <property type="match status" value="1"/>
</dbReference>
<evidence type="ECO:0000256" key="12">
    <source>
        <dbReference type="RuleBase" id="RU003345"/>
    </source>
</evidence>
<comment type="catalytic activity">
    <reaction evidence="8">
        <text>betaine aldehyde + NAD(+) + H2O = glycine betaine + NADH + 2 H(+)</text>
        <dbReference type="Rhea" id="RHEA:15305"/>
        <dbReference type="ChEBI" id="CHEBI:15377"/>
        <dbReference type="ChEBI" id="CHEBI:15378"/>
        <dbReference type="ChEBI" id="CHEBI:15710"/>
        <dbReference type="ChEBI" id="CHEBI:17750"/>
        <dbReference type="ChEBI" id="CHEBI:57540"/>
        <dbReference type="ChEBI" id="CHEBI:57945"/>
        <dbReference type="EC" id="1.2.1.8"/>
    </reaction>
    <physiologicalReaction direction="left-to-right" evidence="8">
        <dbReference type="Rhea" id="RHEA:15306"/>
    </physiologicalReaction>
</comment>
<sequence>MIRMPRLHDPHAAKDDLENIMRAQPTASHYVNGRYIEDEGGAALPVIYPATGETIAVLHSATPNVLELAIEAARAAQPAWARLKPVERGRILRRAADILRARNADLARIETLDTGKAIQETLVADAPSAADCLEYFGGAIASYNGEAVDLGGPFAYTRREALGVCVGIGAWNYPIQIAGWKSAPALAMGNAMVFKPSENTPLSALALAEIYSEAGLPDGLFNVVQGYGDVGAGLVEHDVVAKVSVTGSVPTGRKVLSLAGSKMKHATMELGGKSPLIVFDDADLENAIGGAMLGNFYSTGQICSNGTRVFVQKGIHGRFVERLIERTKKIRIGDPLDPETQMGPLVNKAQHEKVVNYIEIGKQDGAVLACGGNVPSLQGFQGGFFVEPTVFTGVTDSMRIAREEIFGPVMSVLKFDSEDEVIERANDTEFGLAAGVFTRDLPRAHRVIAELQAGTCWINAYNLTPVEIPFGGFKQSGIGRENSLAALALYSQLKSVYVETGDVASPY</sequence>
<comment type="pathway">
    <text evidence="10">Amine and polyamine biosynthesis; betaine biosynthesis via choline pathway; betaine from betaine aldehyde: step 1/1.</text>
</comment>
<feature type="binding site" evidence="10">
    <location>
        <position position="474"/>
    </location>
    <ligand>
        <name>K(+)</name>
        <dbReference type="ChEBI" id="CHEBI:29103"/>
        <label>2</label>
    </ligand>
</feature>
<evidence type="ECO:0000256" key="4">
    <source>
        <dbReference type="ARBA" id="ARBA00023002"/>
    </source>
</evidence>
<dbReference type="STRING" id="1297569.MESS2_140001"/>
<dbReference type="CDD" id="cd07090">
    <property type="entry name" value="ALDH_F9_TMBADH"/>
    <property type="match status" value="1"/>
</dbReference>
<evidence type="ECO:0000256" key="5">
    <source>
        <dbReference type="ARBA" id="ARBA00023027"/>
    </source>
</evidence>
<evidence type="ECO:0000256" key="11">
    <source>
        <dbReference type="PROSITE-ProRule" id="PRU10007"/>
    </source>
</evidence>
<gene>
    <name evidence="10 14" type="primary">betB</name>
    <name evidence="14" type="ORF">MESS2_140001</name>
</gene>
<dbReference type="PANTHER" id="PTHR11699">
    <property type="entry name" value="ALDEHYDE DEHYDROGENASE-RELATED"/>
    <property type="match status" value="1"/>
</dbReference>
<accession>M5EKX9</accession>
<keyword evidence="4 10" id="KW-0560">Oxidoreductase</keyword>
<dbReference type="Pfam" id="PF00171">
    <property type="entry name" value="Aldedh"/>
    <property type="match status" value="1"/>
</dbReference>
<dbReference type="InterPro" id="IPR016160">
    <property type="entry name" value="Ald_DH_CS_CYS"/>
</dbReference>
<dbReference type="InterPro" id="IPR016163">
    <property type="entry name" value="Ald_DH_C"/>
</dbReference>
<evidence type="ECO:0000256" key="7">
    <source>
        <dbReference type="ARBA" id="ARBA00051919"/>
    </source>
</evidence>
<evidence type="ECO:0000256" key="8">
    <source>
        <dbReference type="ARBA" id="ARBA00052192"/>
    </source>
</evidence>
<dbReference type="Gene3D" id="3.40.309.10">
    <property type="entry name" value="Aldehyde Dehydrogenase, Chain A, domain 2"/>
    <property type="match status" value="1"/>
</dbReference>
<comment type="catalytic activity">
    <reaction evidence="7">
        <text>betaine aldehyde + NADP(+) + H2O = glycine betaine + NADPH + 2 H(+)</text>
        <dbReference type="Rhea" id="RHEA:30067"/>
        <dbReference type="ChEBI" id="CHEBI:15377"/>
        <dbReference type="ChEBI" id="CHEBI:15378"/>
        <dbReference type="ChEBI" id="CHEBI:15710"/>
        <dbReference type="ChEBI" id="CHEBI:17750"/>
        <dbReference type="ChEBI" id="CHEBI:57783"/>
        <dbReference type="ChEBI" id="CHEBI:58349"/>
    </reaction>
    <physiologicalReaction direction="left-to-right" evidence="7">
        <dbReference type="Rhea" id="RHEA:30068"/>
    </physiologicalReaction>
</comment>
<keyword evidence="6 10" id="KW-0558">Oxidation</keyword>
<feature type="binding site" evidence="10">
    <location>
        <position position="271"/>
    </location>
    <ligand>
        <name>NAD(+)</name>
        <dbReference type="ChEBI" id="CHEBI:57540"/>
    </ligand>
</feature>
<dbReference type="SUPFAM" id="SSF53720">
    <property type="entry name" value="ALDH-like"/>
    <property type="match status" value="1"/>
</dbReference>
<dbReference type="EC" id="1.2.1.8" evidence="10"/>
<dbReference type="InterPro" id="IPR029510">
    <property type="entry name" value="Ald_DH_CS_GLU"/>
</dbReference>
<feature type="active site" evidence="11">
    <location>
        <position position="269"/>
    </location>
</feature>
<keyword evidence="2 10" id="KW-0479">Metal-binding</keyword>
<dbReference type="GO" id="GO:0008802">
    <property type="term" value="F:betaine-aldehyde dehydrogenase (NAD+) activity"/>
    <property type="evidence" value="ECO:0007669"/>
    <property type="project" value="UniProtKB-UniRule"/>
</dbReference>
<dbReference type="InterPro" id="IPR011264">
    <property type="entry name" value="BADH"/>
</dbReference>
<keyword evidence="3 10" id="KW-0630">Potassium</keyword>
<protein>
    <recommendedName>
        <fullName evidence="10">Betaine aldehyde dehydrogenase</fullName>
        <shortName evidence="10">BADH</shortName>
        <ecNumber evidence="10">1.2.1.8</ecNumber>
    </recommendedName>
</protein>
<feature type="binding site" evidence="10">
    <location>
        <begin position="169"/>
        <end position="171"/>
    </location>
    <ligand>
        <name>NAD(+)</name>
        <dbReference type="ChEBI" id="CHEBI:57540"/>
    </ligand>
</feature>
<feature type="active site" description="Charge relay system" evidence="10">
    <location>
        <position position="481"/>
    </location>
</feature>
<comment type="caution">
    <text evidence="14">The sequence shown here is derived from an EMBL/GenBank/DDBJ whole genome shotgun (WGS) entry which is preliminary data.</text>
</comment>
<evidence type="ECO:0000256" key="10">
    <source>
        <dbReference type="HAMAP-Rule" id="MF_00804"/>
    </source>
</evidence>
<evidence type="ECO:0000256" key="3">
    <source>
        <dbReference type="ARBA" id="ARBA00022958"/>
    </source>
</evidence>
<dbReference type="InterPro" id="IPR016161">
    <property type="entry name" value="Ald_DH/histidinol_DH"/>
</dbReference>
<evidence type="ECO:0000256" key="2">
    <source>
        <dbReference type="ARBA" id="ARBA00022723"/>
    </source>
</evidence>
<dbReference type="InterPro" id="IPR015590">
    <property type="entry name" value="Aldehyde_DH_dom"/>
</dbReference>
<feature type="active site" description="Proton acceptor" evidence="10">
    <location>
        <position position="269"/>
    </location>
</feature>
<feature type="binding site" evidence="10">
    <location>
        <position position="404"/>
    </location>
    <ligand>
        <name>NAD(+)</name>
        <dbReference type="ChEBI" id="CHEBI:57540"/>
    </ligand>
</feature>
<comment type="similarity">
    <text evidence="1 10 12">Belongs to the aldehyde dehydrogenase family.</text>
</comment>
<dbReference type="EMBL" id="CAUM01000046">
    <property type="protein sequence ID" value="CCV04818.1"/>
    <property type="molecule type" value="Genomic_DNA"/>
</dbReference>
<dbReference type="HAMAP" id="MF_00804">
    <property type="entry name" value="BADH"/>
    <property type="match status" value="1"/>
</dbReference>
<dbReference type="eggNOG" id="COG1012">
    <property type="taxonomic scope" value="Bacteria"/>
</dbReference>
<keyword evidence="10" id="KW-0521">NADP</keyword>
<dbReference type="FunFam" id="3.40.605.10:FF:000007">
    <property type="entry name" value="NAD/NADP-dependent betaine aldehyde dehydrogenase"/>
    <property type="match status" value="1"/>
</dbReference>
<feature type="binding site" evidence="10">
    <location>
        <position position="47"/>
    </location>
    <ligand>
        <name>K(+)</name>
        <dbReference type="ChEBI" id="CHEBI:29103"/>
        <label>1</label>
    </ligand>
</feature>
<feature type="active site" description="Nucleophile" evidence="10">
    <location>
        <position position="303"/>
    </location>
</feature>
<feature type="binding site" evidence="10">
    <location>
        <position position="477"/>
    </location>
    <ligand>
        <name>K(+)</name>
        <dbReference type="ChEBI" id="CHEBI:29103"/>
        <label>2</label>
    </ligand>
</feature>
<keyword evidence="5 10" id="KW-0520">NAD</keyword>
<feature type="binding site" evidence="10">
    <location>
        <position position="113"/>
    </location>
    <ligand>
        <name>K(+)</name>
        <dbReference type="ChEBI" id="CHEBI:29103"/>
        <label>1</label>
    </ligand>
</feature>
<keyword evidence="15" id="KW-1185">Reference proteome</keyword>
<dbReference type="InterPro" id="IPR016162">
    <property type="entry name" value="Ald_DH_N"/>
</dbReference>
<feature type="modified residue" description="Cysteine sulfenic acid (-SOH)" evidence="10">
    <location>
        <position position="303"/>
    </location>
</feature>
<dbReference type="GO" id="GO:0046872">
    <property type="term" value="F:metal ion binding"/>
    <property type="evidence" value="ECO:0007669"/>
    <property type="project" value="UniProtKB-KW"/>
</dbReference>
<comment type="subunit">
    <text evidence="9 10">Dimer of dimers.</text>
</comment>
<evidence type="ECO:0000313" key="14">
    <source>
        <dbReference type="EMBL" id="CCV04818.1"/>
    </source>
</evidence>
<comment type="function">
    <text evidence="10">Involved in the biosynthesis of the osmoprotectant glycine betaine. Catalyzes the irreversible oxidation of betaine aldehyde to the corresponding acid.</text>
</comment>
<dbReference type="Proteomes" id="UP000012062">
    <property type="component" value="Unassembled WGS sequence"/>
</dbReference>
<feature type="active site" description="Charge relay system" evidence="10">
    <location>
        <position position="181"/>
    </location>
</feature>
<comment type="caution">
    <text evidence="10">Lacks conserved residue(s) required for the propagation of feature annotation.</text>
</comment>
<dbReference type="PROSITE" id="PS00070">
    <property type="entry name" value="ALDEHYDE_DEHYDR_CYS"/>
    <property type="match status" value="1"/>
</dbReference>
<evidence type="ECO:0000256" key="9">
    <source>
        <dbReference type="ARBA" id="ARBA00065931"/>
    </source>
</evidence>
<evidence type="ECO:0000256" key="1">
    <source>
        <dbReference type="ARBA" id="ARBA00009986"/>
    </source>
</evidence>
<evidence type="ECO:0000256" key="6">
    <source>
        <dbReference type="ARBA" id="ARBA00023097"/>
    </source>
</evidence>
<feature type="binding site" evidence="10">
    <location>
        <begin position="195"/>
        <end position="198"/>
    </location>
    <ligand>
        <name>NAD(+)</name>
        <dbReference type="ChEBI" id="CHEBI:57540"/>
    </ligand>
</feature>
<organism evidence="14 15">
    <name type="scientific">Mesorhizobium metallidurans STM 2683</name>
    <dbReference type="NCBI Taxonomy" id="1297569"/>
    <lineage>
        <taxon>Bacteria</taxon>
        <taxon>Pseudomonadati</taxon>
        <taxon>Pseudomonadota</taxon>
        <taxon>Alphaproteobacteria</taxon>
        <taxon>Hyphomicrobiales</taxon>
        <taxon>Phyllobacteriaceae</taxon>
        <taxon>Mesorhizobium</taxon>
    </lineage>
</organism>
<dbReference type="FunFam" id="3.40.309.10:FF:000014">
    <property type="entry name" value="NAD/NADP-dependent betaine aldehyde dehydrogenase"/>
    <property type="match status" value="1"/>
</dbReference>
<proteinExistence type="inferred from homology"/>
<dbReference type="NCBIfam" id="NF009725">
    <property type="entry name" value="PRK13252.1"/>
    <property type="match status" value="1"/>
</dbReference>
<dbReference type="NCBIfam" id="TIGR01804">
    <property type="entry name" value="BADH"/>
    <property type="match status" value="1"/>
</dbReference>
<feature type="domain" description="Aldehyde dehydrogenase" evidence="13">
    <location>
        <begin position="36"/>
        <end position="496"/>
    </location>
</feature>
<dbReference type="UniPathway" id="UPA00529">
    <property type="reaction ID" value="UER00386"/>
</dbReference>
<reference evidence="14 15" key="1">
    <citation type="submission" date="2013-02" db="EMBL/GenBank/DDBJ databases">
        <authorList>
            <person name="Genoscope - CEA"/>
        </authorList>
    </citation>
    <scope>NUCLEOTIDE SEQUENCE [LARGE SCALE GENOMIC DNA]</scope>
    <source>
        <strain evidence="14 15">STM 2683</strain>
    </source>
</reference>
<name>M5EKX9_9HYPH</name>
<evidence type="ECO:0000313" key="15">
    <source>
        <dbReference type="Proteomes" id="UP000012062"/>
    </source>
</evidence>
<dbReference type="AlphaFoldDB" id="M5EKX9"/>
<comment type="cofactor">
    <cofactor evidence="10">
        <name>K(+)</name>
        <dbReference type="ChEBI" id="CHEBI:29103"/>
    </cofactor>
    <text evidence="10">Binds 2 potassium ions per subunit.</text>
</comment>
<evidence type="ECO:0000259" key="13">
    <source>
        <dbReference type="Pfam" id="PF00171"/>
    </source>
</evidence>
<dbReference type="GO" id="GO:0019285">
    <property type="term" value="P:glycine betaine biosynthetic process from choline"/>
    <property type="evidence" value="ECO:0007669"/>
    <property type="project" value="UniProtKB-UniRule"/>
</dbReference>